<comment type="caution">
    <text evidence="1">The sequence shown here is derived from an EMBL/GenBank/DDBJ whole genome shotgun (WGS) entry which is preliminary data.</text>
</comment>
<dbReference type="EMBL" id="WLUB01000024">
    <property type="protein sequence ID" value="MTC34394.1"/>
    <property type="molecule type" value="Genomic_DNA"/>
</dbReference>
<dbReference type="Proteomes" id="UP000449944">
    <property type="component" value="Unassembled WGS sequence"/>
</dbReference>
<organism evidence="1 2">
    <name type="scientific">Providencia alcalifaciens</name>
    <dbReference type="NCBI Taxonomy" id="126385"/>
    <lineage>
        <taxon>Bacteria</taxon>
        <taxon>Pseudomonadati</taxon>
        <taxon>Pseudomonadota</taxon>
        <taxon>Gammaproteobacteria</taxon>
        <taxon>Enterobacterales</taxon>
        <taxon>Morganellaceae</taxon>
        <taxon>Providencia</taxon>
    </lineage>
</organism>
<name>A0AAW9VAC3_9GAMM</name>
<dbReference type="AlphaFoldDB" id="A0AAW9VAC3"/>
<gene>
    <name evidence="1" type="ORF">GKR67_07180</name>
</gene>
<sequence length="245" mass="28024">MSKKITITLKDESSLNAIDNFCRKQNISRSSFISSVLASTSPLLSEIDEYQKLTNELISKFFTPKKTPRTSFGTAPVFCLAEYLTDIWHTHITEKGVLLDAHVYPHTYKSPKVGLREKKSLEETLNGYIEQPRIKKAILIYTDRHVHYKTHQAGGLSNTILIKETEYKNYMFDFNTIIYLPMNDIVIHGLEAAMEKNQIVLNNCYAAFIPIYHTNHQCILIGVIDKNHINHSITKSPNTIIINPL</sequence>
<reference evidence="1 2" key="1">
    <citation type="submission" date="2019-10" db="EMBL/GenBank/DDBJ databases">
        <title>Comparative genomic analysis of Providencia.</title>
        <authorList>
            <person name="Yuan C."/>
            <person name="Wei Y."/>
            <person name="Yin Z."/>
        </authorList>
    </citation>
    <scope>NUCLEOTIDE SEQUENCE [LARGE SCALE GENOMIC DNA]</scope>
    <source>
        <strain evidence="2">wls1934</strain>
    </source>
</reference>
<proteinExistence type="predicted"/>
<accession>A0AAW9VAC3</accession>
<evidence type="ECO:0008006" key="3">
    <source>
        <dbReference type="Google" id="ProtNLM"/>
    </source>
</evidence>
<evidence type="ECO:0000313" key="1">
    <source>
        <dbReference type="EMBL" id="MTC34394.1"/>
    </source>
</evidence>
<evidence type="ECO:0000313" key="2">
    <source>
        <dbReference type="Proteomes" id="UP000449944"/>
    </source>
</evidence>
<protein>
    <recommendedName>
        <fullName evidence="3">CopG family transcriptional regulator</fullName>
    </recommendedName>
</protein>